<feature type="transmembrane region" description="Helical" evidence="7">
    <location>
        <begin position="397"/>
        <end position="417"/>
    </location>
</feature>
<feature type="transmembrane region" description="Helical" evidence="7">
    <location>
        <begin position="429"/>
        <end position="457"/>
    </location>
</feature>
<dbReference type="InterPro" id="IPR008271">
    <property type="entry name" value="Ser/Thr_kinase_AS"/>
</dbReference>
<dbReference type="InterPro" id="IPR011009">
    <property type="entry name" value="Kinase-like_dom_sf"/>
</dbReference>
<keyword evidence="7" id="KW-1133">Transmembrane helix</keyword>
<dbReference type="SMART" id="SM00220">
    <property type="entry name" value="S_TKc"/>
    <property type="match status" value="1"/>
</dbReference>
<dbReference type="PROSITE" id="PS00108">
    <property type="entry name" value="PROTEIN_KINASE_ST"/>
    <property type="match status" value="1"/>
</dbReference>
<keyword evidence="3 9" id="KW-0418">Kinase</keyword>
<dbReference type="AlphaFoldDB" id="A0A7C2JZD8"/>
<feature type="transmembrane region" description="Helical" evidence="7">
    <location>
        <begin position="575"/>
        <end position="597"/>
    </location>
</feature>
<evidence type="ECO:0000313" key="9">
    <source>
        <dbReference type="EMBL" id="HEN14421.1"/>
    </source>
</evidence>
<keyword evidence="1" id="KW-0808">Transferase</keyword>
<feature type="transmembrane region" description="Helical" evidence="7">
    <location>
        <begin position="488"/>
        <end position="508"/>
    </location>
</feature>
<evidence type="ECO:0000256" key="5">
    <source>
        <dbReference type="PROSITE-ProRule" id="PRU10141"/>
    </source>
</evidence>
<sequence length="653" mass="71538">MGREAMSDTSRGSTDSIDDPALRESTLQASGPPLTSRGFVPSLPQPAPPVATNDPLSLAPGQQIDDYQIAAVLGRGAFGVVYLAWQVSLGRQIALKVSPCVGQEGRTLARLDHPHIVRVHAEIIRNGLRMLCMQYVPSIDLENLLAELQDKSSSWTGADLLAVIDARLTLAAEFDPAQLADRQRLSGLDHVDSVCWIIARLADAIAHAHRHGVLHRDLKPGNVLVSQYGRPMLVDFNLADFTRNVPHGSQVFGGTLPYMSPEHLDAFNPEHPATPADVTEQSDIYSLGVMLFKLLTGELPFPAPAGVLTPTERVRRMAAERREPERLWSHPQLLSEPALLTVLQQGLAPDPAERWRSGDDLSRALDGVVDLRRTLQQVASGGPCPAWLRRRPFTGMILLGLAPHLLGSAVNIPYNLLRVVGPEPQDVKVFWWLVNVYNVALYPGCIALCCFLIWPVYQDWRRRQRGEVAIGPDETARIRQRVLTFPRWAVIVALIGWLPGAVWFPWGLHVWARPLTSGEVLHLQLSVALSGLIALTYSALGVLCLTAGIFYPRLCTDPLEFRSRAACDVRPLLKMLRVIPFLAVAIPLAGAALMIGTSPQSFSDSEYVAFRWLTTGLIALGMIGFQVALVGTGIARTALEAFLAPGREPLPTR</sequence>
<organism evidence="9">
    <name type="scientific">Schlesneria paludicola</name>
    <dbReference type="NCBI Taxonomy" id="360056"/>
    <lineage>
        <taxon>Bacteria</taxon>
        <taxon>Pseudomonadati</taxon>
        <taxon>Planctomycetota</taxon>
        <taxon>Planctomycetia</taxon>
        <taxon>Planctomycetales</taxon>
        <taxon>Planctomycetaceae</taxon>
        <taxon>Schlesneria</taxon>
    </lineage>
</organism>
<keyword evidence="7" id="KW-0472">Membrane</keyword>
<dbReference type="EMBL" id="DSOK01000091">
    <property type="protein sequence ID" value="HEN14421.1"/>
    <property type="molecule type" value="Genomic_DNA"/>
</dbReference>
<dbReference type="PANTHER" id="PTHR43289:SF34">
    <property type="entry name" value="SERINE_THREONINE-PROTEIN KINASE YBDM-RELATED"/>
    <property type="match status" value="1"/>
</dbReference>
<protein>
    <submittedName>
        <fullName evidence="9">Serine/threonine protein kinase</fullName>
    </submittedName>
</protein>
<feature type="transmembrane region" description="Helical" evidence="7">
    <location>
        <begin position="609"/>
        <end position="630"/>
    </location>
</feature>
<dbReference type="Gene3D" id="1.10.510.10">
    <property type="entry name" value="Transferase(Phosphotransferase) domain 1"/>
    <property type="match status" value="1"/>
</dbReference>
<dbReference type="InterPro" id="IPR017441">
    <property type="entry name" value="Protein_kinase_ATP_BS"/>
</dbReference>
<keyword evidence="2 5" id="KW-0547">Nucleotide-binding</keyword>
<evidence type="ECO:0000256" key="3">
    <source>
        <dbReference type="ARBA" id="ARBA00022777"/>
    </source>
</evidence>
<keyword evidence="4 5" id="KW-0067">ATP-binding</keyword>
<dbReference type="GO" id="GO:0004674">
    <property type="term" value="F:protein serine/threonine kinase activity"/>
    <property type="evidence" value="ECO:0007669"/>
    <property type="project" value="UniProtKB-KW"/>
</dbReference>
<evidence type="ECO:0000256" key="4">
    <source>
        <dbReference type="ARBA" id="ARBA00022840"/>
    </source>
</evidence>
<dbReference type="Pfam" id="PF00069">
    <property type="entry name" value="Pkinase"/>
    <property type="match status" value="1"/>
</dbReference>
<dbReference type="InterPro" id="IPR000719">
    <property type="entry name" value="Prot_kinase_dom"/>
</dbReference>
<proteinExistence type="predicted"/>
<evidence type="ECO:0000256" key="2">
    <source>
        <dbReference type="ARBA" id="ARBA00022741"/>
    </source>
</evidence>
<evidence type="ECO:0000256" key="6">
    <source>
        <dbReference type="SAM" id="MobiDB-lite"/>
    </source>
</evidence>
<dbReference type="Gene3D" id="3.30.200.20">
    <property type="entry name" value="Phosphorylase Kinase, domain 1"/>
    <property type="match status" value="1"/>
</dbReference>
<evidence type="ECO:0000256" key="7">
    <source>
        <dbReference type="SAM" id="Phobius"/>
    </source>
</evidence>
<dbReference type="PANTHER" id="PTHR43289">
    <property type="entry name" value="MITOGEN-ACTIVATED PROTEIN KINASE KINASE KINASE 20-RELATED"/>
    <property type="match status" value="1"/>
</dbReference>
<dbReference type="SUPFAM" id="SSF56112">
    <property type="entry name" value="Protein kinase-like (PK-like)"/>
    <property type="match status" value="1"/>
</dbReference>
<accession>A0A7C2JZD8</accession>
<feature type="domain" description="Protein kinase" evidence="8">
    <location>
        <begin position="67"/>
        <end position="369"/>
    </location>
</feature>
<evidence type="ECO:0000256" key="1">
    <source>
        <dbReference type="ARBA" id="ARBA00022679"/>
    </source>
</evidence>
<feature type="region of interest" description="Disordered" evidence="6">
    <location>
        <begin position="1"/>
        <end position="54"/>
    </location>
</feature>
<gene>
    <name evidence="9" type="ORF">ENQ76_02990</name>
</gene>
<comment type="caution">
    <text evidence="9">The sequence shown here is derived from an EMBL/GenBank/DDBJ whole genome shotgun (WGS) entry which is preliminary data.</text>
</comment>
<dbReference type="CDD" id="cd14014">
    <property type="entry name" value="STKc_PknB_like"/>
    <property type="match status" value="1"/>
</dbReference>
<reference evidence="9" key="1">
    <citation type="journal article" date="2020" name="mSystems">
        <title>Genome- and Community-Level Interaction Insights into Carbon Utilization and Element Cycling Functions of Hydrothermarchaeota in Hydrothermal Sediment.</title>
        <authorList>
            <person name="Zhou Z."/>
            <person name="Liu Y."/>
            <person name="Xu W."/>
            <person name="Pan J."/>
            <person name="Luo Z.H."/>
            <person name="Li M."/>
        </authorList>
    </citation>
    <scope>NUCLEOTIDE SEQUENCE [LARGE SCALE GENOMIC DNA]</scope>
    <source>
        <strain evidence="9">SpSt-339</strain>
    </source>
</reference>
<dbReference type="GO" id="GO:0005524">
    <property type="term" value="F:ATP binding"/>
    <property type="evidence" value="ECO:0007669"/>
    <property type="project" value="UniProtKB-UniRule"/>
</dbReference>
<keyword evidence="9" id="KW-0723">Serine/threonine-protein kinase</keyword>
<feature type="transmembrane region" description="Helical" evidence="7">
    <location>
        <begin position="528"/>
        <end position="554"/>
    </location>
</feature>
<name>A0A7C2JZD8_9PLAN</name>
<dbReference type="PROSITE" id="PS00107">
    <property type="entry name" value="PROTEIN_KINASE_ATP"/>
    <property type="match status" value="1"/>
</dbReference>
<feature type="binding site" evidence="5">
    <location>
        <position position="96"/>
    </location>
    <ligand>
        <name>ATP</name>
        <dbReference type="ChEBI" id="CHEBI:30616"/>
    </ligand>
</feature>
<keyword evidence="7" id="KW-0812">Transmembrane</keyword>
<dbReference type="PROSITE" id="PS50011">
    <property type="entry name" value="PROTEIN_KINASE_DOM"/>
    <property type="match status" value="1"/>
</dbReference>
<evidence type="ECO:0000259" key="8">
    <source>
        <dbReference type="PROSITE" id="PS50011"/>
    </source>
</evidence>